<organism evidence="7 8">
    <name type="scientific">Aerophobetes bacterium</name>
    <dbReference type="NCBI Taxonomy" id="2030807"/>
    <lineage>
        <taxon>Bacteria</taxon>
        <taxon>Candidatus Aerophobota</taxon>
    </lineage>
</organism>
<dbReference type="AlphaFoldDB" id="A0A523WDP2"/>
<comment type="subcellular location">
    <subcellularLocation>
        <location evidence="1">Cell membrane</location>
        <topology evidence="1">Multi-pass membrane protein</topology>
    </subcellularLocation>
</comment>
<dbReference type="GO" id="GO:0015658">
    <property type="term" value="F:branched-chain amino acid transmembrane transporter activity"/>
    <property type="evidence" value="ECO:0007669"/>
    <property type="project" value="InterPro"/>
</dbReference>
<name>A0A523WDP2_UNCAE</name>
<evidence type="ECO:0000313" key="8">
    <source>
        <dbReference type="Proteomes" id="UP000319130"/>
    </source>
</evidence>
<dbReference type="EMBL" id="SOIZ01000005">
    <property type="protein sequence ID" value="TET65147.1"/>
    <property type="molecule type" value="Genomic_DNA"/>
</dbReference>
<feature type="transmembrane region" description="Helical" evidence="6">
    <location>
        <begin position="83"/>
        <end position="101"/>
    </location>
</feature>
<dbReference type="Pfam" id="PF02653">
    <property type="entry name" value="BPD_transp_2"/>
    <property type="match status" value="1"/>
</dbReference>
<dbReference type="CDD" id="cd06581">
    <property type="entry name" value="TM_PBP1_LivM_like"/>
    <property type="match status" value="1"/>
</dbReference>
<dbReference type="PANTHER" id="PTHR30482:SF18">
    <property type="entry name" value="BRANCHED AMINO ACID TRANSPORT SYSTEM PERMEASE"/>
    <property type="match status" value="1"/>
</dbReference>
<dbReference type="InterPro" id="IPR043428">
    <property type="entry name" value="LivM-like"/>
</dbReference>
<keyword evidence="5 6" id="KW-0472">Membrane</keyword>
<feature type="transmembrane region" description="Helical" evidence="6">
    <location>
        <begin position="207"/>
        <end position="228"/>
    </location>
</feature>
<evidence type="ECO:0000256" key="1">
    <source>
        <dbReference type="ARBA" id="ARBA00004651"/>
    </source>
</evidence>
<protein>
    <submittedName>
        <fullName evidence="7">Branched-chain amino acid ABC transporter permease</fullName>
    </submittedName>
</protein>
<evidence type="ECO:0000256" key="5">
    <source>
        <dbReference type="ARBA" id="ARBA00023136"/>
    </source>
</evidence>
<sequence length="323" mass="34910">MGKRNMFSLLSLAVVMLALPLGLGNSYYLNVLVFVGIYSLITIGLSLFMGYAGQISLGQAAFFGLGAYTSGVLSAKFGVSPWLALPAAVFVTAGIAFLIGAPALKLKGHYLAMATLAFGHIVYIVFNQASFFTGGPSGFGQIPRFRLGNFVLRSDIHYYYFVWGLVIAALLISLNIIHSRVGRALRSIHEGELAANIMGVNTAKYKIQIFVLSAVYASVAGSLYAHFITFLNPTPFGFHFSIVLVTMVVVGGMASVWGALTGAALLTLLSEYLRVFHDYDILIYGSILILIVIFLPQGLFPAILGLLKKTKFQVVGEKTKEIR</sequence>
<evidence type="ECO:0000256" key="6">
    <source>
        <dbReference type="SAM" id="Phobius"/>
    </source>
</evidence>
<gene>
    <name evidence="7" type="ORF">E3J48_00110</name>
</gene>
<dbReference type="Proteomes" id="UP000319130">
    <property type="component" value="Unassembled WGS sequence"/>
</dbReference>
<keyword evidence="4 6" id="KW-1133">Transmembrane helix</keyword>
<keyword evidence="3 6" id="KW-0812">Transmembrane</keyword>
<feature type="transmembrane region" description="Helical" evidence="6">
    <location>
        <begin position="158"/>
        <end position="177"/>
    </location>
</feature>
<feature type="transmembrane region" description="Helical" evidence="6">
    <location>
        <begin position="108"/>
        <end position="126"/>
    </location>
</feature>
<evidence type="ECO:0000256" key="3">
    <source>
        <dbReference type="ARBA" id="ARBA00022692"/>
    </source>
</evidence>
<keyword evidence="2" id="KW-1003">Cell membrane</keyword>
<dbReference type="InterPro" id="IPR001851">
    <property type="entry name" value="ABC_transp_permease"/>
</dbReference>
<evidence type="ECO:0000256" key="4">
    <source>
        <dbReference type="ARBA" id="ARBA00022989"/>
    </source>
</evidence>
<feature type="transmembrane region" description="Helical" evidence="6">
    <location>
        <begin position="60"/>
        <end position="77"/>
    </location>
</feature>
<comment type="caution">
    <text evidence="7">The sequence shown here is derived from an EMBL/GenBank/DDBJ whole genome shotgun (WGS) entry which is preliminary data.</text>
</comment>
<evidence type="ECO:0000256" key="2">
    <source>
        <dbReference type="ARBA" id="ARBA00022475"/>
    </source>
</evidence>
<feature type="transmembrane region" description="Helical" evidence="6">
    <location>
        <begin position="281"/>
        <end position="304"/>
    </location>
</feature>
<dbReference type="GO" id="GO:0005886">
    <property type="term" value="C:plasma membrane"/>
    <property type="evidence" value="ECO:0007669"/>
    <property type="project" value="UniProtKB-SubCell"/>
</dbReference>
<evidence type="ECO:0000313" key="7">
    <source>
        <dbReference type="EMBL" id="TET65147.1"/>
    </source>
</evidence>
<dbReference type="PANTHER" id="PTHR30482">
    <property type="entry name" value="HIGH-AFFINITY BRANCHED-CHAIN AMINO ACID TRANSPORT SYSTEM PERMEASE"/>
    <property type="match status" value="1"/>
</dbReference>
<feature type="transmembrane region" description="Helical" evidence="6">
    <location>
        <begin position="34"/>
        <end position="53"/>
    </location>
</feature>
<accession>A0A523WDP2</accession>
<proteinExistence type="predicted"/>
<feature type="transmembrane region" description="Helical" evidence="6">
    <location>
        <begin position="240"/>
        <end position="269"/>
    </location>
</feature>
<reference evidence="7 8" key="1">
    <citation type="submission" date="2019-03" db="EMBL/GenBank/DDBJ databases">
        <title>Metabolic potential of uncultured bacteria and archaea associated with petroleum seepage in deep-sea sediments.</title>
        <authorList>
            <person name="Dong X."/>
            <person name="Hubert C."/>
        </authorList>
    </citation>
    <scope>NUCLEOTIDE SEQUENCE [LARGE SCALE GENOMIC DNA]</scope>
    <source>
        <strain evidence="7">E29_bin52</strain>
    </source>
</reference>